<proteinExistence type="predicted"/>
<keyword evidence="3" id="KW-1185">Reference proteome</keyword>
<protein>
    <submittedName>
        <fullName evidence="2">Uncharacterized protein</fullName>
    </submittedName>
</protein>
<dbReference type="OrthoDB" id="2634326at2759"/>
<organism evidence="2 3">
    <name type="scientific">Cylindrobasidium torrendii FP15055 ss-10</name>
    <dbReference type="NCBI Taxonomy" id="1314674"/>
    <lineage>
        <taxon>Eukaryota</taxon>
        <taxon>Fungi</taxon>
        <taxon>Dikarya</taxon>
        <taxon>Basidiomycota</taxon>
        <taxon>Agaricomycotina</taxon>
        <taxon>Agaricomycetes</taxon>
        <taxon>Agaricomycetidae</taxon>
        <taxon>Agaricales</taxon>
        <taxon>Marasmiineae</taxon>
        <taxon>Physalacriaceae</taxon>
        <taxon>Cylindrobasidium</taxon>
    </lineage>
</organism>
<name>A0A0D7ATU6_9AGAR</name>
<dbReference type="Proteomes" id="UP000054007">
    <property type="component" value="Unassembled WGS sequence"/>
</dbReference>
<sequence>MSFNQAFVPSYEPSIQLPRIPSPKSGQIPPLDPGVPVTVLDALCAQEYKTDSVHLVTTSPNMDTVASPQYGWCCVEMDTAQRYGPYDPIFHPQLWRSRVPHYATIPWPSEASGLSPVLWEVFAPDDFSNYDENGALENLRLVTLRDHRKAELRQAWEKLRTRFKDLEEAWALGKSQILPYMDHKALGLLRTARCFFDGLALPVEVEFGIARVTWWQRTALELYGRLNWLELQPTLHDAPSTPYPVRADLMGAVVGKVEIADRFYRAGIPVWLVREEVDMPFRWKDRAQVVVPPHDEGFWRKRPTSVSGENIWIGQSDPWQSTLGYYAAGDLTRYAAMKRHLHRRCSPTYDQWQKPQQLPDWVHDEYLEAAHDGRLDMIPLEDTSTSYAILHTHPRLRPLAEAEACDTDWGDAQEIQTASLPPSSGPSRAPTQTSGTSRTTAHIVSTCRELPPMRTGANGALAKFFDLNSYAMPAILPGWRQAARKASITFVDNQKVAADVDAKYTLPPPEFIATLSDSAVQTYLKWRPLLLLRLTLPLDKVPSLRARAWRMVLGKGELQRPSERNKRGMTNWKQAESALQEAVSHFPHIEDVQMDKLEAAQPQWAGRWILEPLSDTTRKEIAWECNEANFRFELLRLDRYRYSLKDVDSYSLAEPLSGSLTEGGHGLDAATWDERRNKIFELFPHWQSRCVPEHGERVGGFGHSHPEVRGTVYLALWELMQTWTRGRIVPSAHMPTVVERLTAYLCADDAHDDTDAVEVAAEQIAFEYIVNFVDVFKRPPVLPRSLS</sequence>
<accession>A0A0D7ATU6</accession>
<dbReference type="EMBL" id="KN880945">
    <property type="protein sequence ID" value="KIY61435.1"/>
    <property type="molecule type" value="Genomic_DNA"/>
</dbReference>
<evidence type="ECO:0000313" key="3">
    <source>
        <dbReference type="Proteomes" id="UP000054007"/>
    </source>
</evidence>
<feature type="region of interest" description="Disordered" evidence="1">
    <location>
        <begin position="416"/>
        <end position="441"/>
    </location>
</feature>
<dbReference type="AlphaFoldDB" id="A0A0D7ATU6"/>
<gene>
    <name evidence="2" type="ORF">CYLTODRAFT_478621</name>
</gene>
<evidence type="ECO:0000256" key="1">
    <source>
        <dbReference type="SAM" id="MobiDB-lite"/>
    </source>
</evidence>
<evidence type="ECO:0000313" key="2">
    <source>
        <dbReference type="EMBL" id="KIY61435.1"/>
    </source>
</evidence>
<reference evidence="2 3" key="1">
    <citation type="journal article" date="2015" name="Fungal Genet. Biol.">
        <title>Evolution of novel wood decay mechanisms in Agaricales revealed by the genome sequences of Fistulina hepatica and Cylindrobasidium torrendii.</title>
        <authorList>
            <person name="Floudas D."/>
            <person name="Held B.W."/>
            <person name="Riley R."/>
            <person name="Nagy L.G."/>
            <person name="Koehler G."/>
            <person name="Ransdell A.S."/>
            <person name="Younus H."/>
            <person name="Chow J."/>
            <person name="Chiniquy J."/>
            <person name="Lipzen A."/>
            <person name="Tritt A."/>
            <person name="Sun H."/>
            <person name="Haridas S."/>
            <person name="LaButti K."/>
            <person name="Ohm R.A."/>
            <person name="Kues U."/>
            <person name="Blanchette R.A."/>
            <person name="Grigoriev I.V."/>
            <person name="Minto R.E."/>
            <person name="Hibbett D.S."/>
        </authorList>
    </citation>
    <scope>NUCLEOTIDE SEQUENCE [LARGE SCALE GENOMIC DNA]</scope>
    <source>
        <strain evidence="2 3">FP15055 ss-10</strain>
    </source>
</reference>